<reference evidence="1 2" key="1">
    <citation type="submission" date="2021-06" db="EMBL/GenBank/DDBJ databases">
        <title>Interrogation of the integrated mobile genetic elements in gut-associated Bacteroides with a consensus prediction approach.</title>
        <authorList>
            <person name="Campbell D.E."/>
            <person name="Leigh J.R."/>
            <person name="Kim T."/>
            <person name="England W."/>
            <person name="Whitaker R.J."/>
            <person name="Degnan P.H."/>
        </authorList>
    </citation>
    <scope>NUCLEOTIDE SEQUENCE [LARGE SCALE GENOMIC DNA]</scope>
    <source>
        <strain evidence="1 2">WAL8669</strain>
    </source>
</reference>
<proteinExistence type="predicted"/>
<name>A0ABD7U6D0_BACT4</name>
<dbReference type="Proteomes" id="UP001156218">
    <property type="component" value="Chromosome"/>
</dbReference>
<evidence type="ECO:0000313" key="1">
    <source>
        <dbReference type="EMBL" id="UYU67327.1"/>
    </source>
</evidence>
<organism evidence="1 2">
    <name type="scientific">Bacteroides thetaiotaomicron</name>
    <dbReference type="NCBI Taxonomy" id="818"/>
    <lineage>
        <taxon>Bacteria</taxon>
        <taxon>Pseudomonadati</taxon>
        <taxon>Bacteroidota</taxon>
        <taxon>Bacteroidia</taxon>
        <taxon>Bacteroidales</taxon>
        <taxon>Bacteroidaceae</taxon>
        <taxon>Bacteroides</taxon>
    </lineage>
</organism>
<sequence length="135" mass="16064">MTNRFKLEHSQDLPNWWVLTDIENLIVCKFKEHEFNETQRITILDDSKYANNSNCANEIAHIMAEMGDYMFSHWYSIALPTPVFEFRQDDKNDRLLLIRNKFPKYTIEIQDDYDLKQLSDALKACGEFVKKVSKH</sequence>
<evidence type="ECO:0000313" key="2">
    <source>
        <dbReference type="Proteomes" id="UP001156218"/>
    </source>
</evidence>
<protein>
    <submittedName>
        <fullName evidence="1">Uncharacterized protein</fullName>
    </submittedName>
</protein>
<dbReference type="AlphaFoldDB" id="A0ABD7U6D0"/>
<gene>
    <name evidence="1" type="ORF">KQP68_03335</name>
</gene>
<dbReference type="EMBL" id="CP083680">
    <property type="protein sequence ID" value="UYU67327.1"/>
    <property type="molecule type" value="Genomic_DNA"/>
</dbReference>
<accession>A0ABD7U6D0</accession>
<dbReference type="RefSeq" id="WP_117577104.1">
    <property type="nucleotide sequence ID" value="NZ_CP083680.1"/>
</dbReference>